<dbReference type="EMBL" id="LT558131">
    <property type="protein sequence ID" value="SAM84697.1"/>
    <property type="molecule type" value="Genomic_DNA"/>
</dbReference>
<evidence type="ECO:0000313" key="6">
    <source>
        <dbReference type="Proteomes" id="UP000658997"/>
    </source>
</evidence>
<dbReference type="Proteomes" id="UP000658997">
    <property type="component" value="Unassembled WGS sequence"/>
</dbReference>
<organism evidence="3 5">
    <name type="scientific">Ustilago bromivora</name>
    <dbReference type="NCBI Taxonomy" id="307758"/>
    <lineage>
        <taxon>Eukaryota</taxon>
        <taxon>Fungi</taxon>
        <taxon>Dikarya</taxon>
        <taxon>Basidiomycota</taxon>
        <taxon>Ustilaginomycotina</taxon>
        <taxon>Ustilaginomycetes</taxon>
        <taxon>Ustilaginales</taxon>
        <taxon>Ustilaginaceae</taxon>
        <taxon>Ustilago</taxon>
    </lineage>
</organism>
<evidence type="ECO:0000313" key="3">
    <source>
        <dbReference type="EMBL" id="SAM84697.1"/>
    </source>
</evidence>
<dbReference type="GO" id="GO:0005801">
    <property type="term" value="C:cis-Golgi network"/>
    <property type="evidence" value="ECO:0007669"/>
    <property type="project" value="TreeGrafter"/>
</dbReference>
<dbReference type="Gene3D" id="3.30.1380.20">
    <property type="entry name" value="Trafficking protein particle complex subunit 3"/>
    <property type="match status" value="1"/>
</dbReference>
<dbReference type="PANTHER" id="PTHR12817:SF0">
    <property type="entry name" value="GEO08327P1"/>
    <property type="match status" value="1"/>
</dbReference>
<reference evidence="3" key="2">
    <citation type="submission" date="2016-04" db="EMBL/GenBank/DDBJ databases">
        <authorList>
            <person name="Evans L.H."/>
            <person name="Alamgir A."/>
            <person name="Owens N."/>
            <person name="Weber N.D."/>
            <person name="Virtaneva K."/>
            <person name="Barbian K."/>
            <person name="Babar A."/>
            <person name="Rosenke K."/>
        </authorList>
    </citation>
    <scope>NUCLEOTIDE SEQUENCE</scope>
    <source>
        <strain evidence="3">UB2112</strain>
    </source>
</reference>
<sequence>MSKPATAAAGSSSTPGIERLSLGSASSPSSSRPSHALPNLSIPANAGASGSGDGTPSGSSASLITPDLLDLATPAPHYVDSQALHSLATEMVHTLIQSSRFVSRKQSLARENLRLAGINIPPPTRPVSIATTTGPNTTASTSSSAHNEVVRSVSCIDDSETLTEVGTLLTTRLESIGYHVGYHLTQTLARDRARFIDTLDVLKFICKEVWTAVWGKQVDNLRTNHRGVYVLHDNQFQPLRHASTAQGPAVTAKEARVFLSYSVGIVKGALSQLDVTSVVVAETNQAPGCTFHVKTQQKPATTAAGQAIAGTNQAAAGLAPASSAAAN</sequence>
<protein>
    <submittedName>
        <fullName evidence="4">Related to TRS33 - subunit of the transport protein particle complex</fullName>
    </submittedName>
    <submittedName>
        <fullName evidence="3">Related to TRS33-subunit of the transport protein particle complex</fullName>
    </submittedName>
</protein>
<reference evidence="5" key="1">
    <citation type="submission" date="2016-04" db="EMBL/GenBank/DDBJ databases">
        <authorList>
            <person name="Guldener U."/>
            <person name="Guldener U."/>
        </authorList>
    </citation>
    <scope>NUCLEOTIDE SEQUENCE [LARGE SCALE GENOMIC DNA]</scope>
    <source>
        <strain evidence="5">UB2112</strain>
    </source>
</reference>
<dbReference type="PANTHER" id="PTHR12817">
    <property type="entry name" value="TRAFFICKING PROTEIN PARTICLE COMPLEX SUBUNIT 6B"/>
    <property type="match status" value="1"/>
</dbReference>
<dbReference type="OrthoDB" id="941624at2759"/>
<gene>
    <name evidence="4" type="ORF">UBRO2_04969</name>
    <name evidence="3" type="ORF">UBRO_06085</name>
</gene>
<dbReference type="GO" id="GO:0030008">
    <property type="term" value="C:TRAPP complex"/>
    <property type="evidence" value="ECO:0007669"/>
    <property type="project" value="TreeGrafter"/>
</dbReference>
<dbReference type="Pfam" id="PF04051">
    <property type="entry name" value="TRAPP"/>
    <property type="match status" value="1"/>
</dbReference>
<dbReference type="CDD" id="cd14944">
    <property type="entry name" value="TRAPPC6A_Trs33"/>
    <property type="match status" value="1"/>
</dbReference>
<dbReference type="InterPro" id="IPR007194">
    <property type="entry name" value="TRAPP_component"/>
</dbReference>
<dbReference type="EMBL" id="ULHB01000133">
    <property type="protein sequence ID" value="SYW82847.1"/>
    <property type="molecule type" value="Genomic_DNA"/>
</dbReference>
<evidence type="ECO:0000313" key="5">
    <source>
        <dbReference type="Proteomes" id="UP000179920"/>
    </source>
</evidence>
<feature type="region of interest" description="Disordered" evidence="2">
    <location>
        <begin position="1"/>
        <end position="61"/>
    </location>
</feature>
<accession>A0A1K0H9C6</accession>
<dbReference type="GO" id="GO:0006888">
    <property type="term" value="P:endoplasmic reticulum to Golgi vesicle-mediated transport"/>
    <property type="evidence" value="ECO:0007669"/>
    <property type="project" value="TreeGrafter"/>
</dbReference>
<evidence type="ECO:0000313" key="4">
    <source>
        <dbReference type="EMBL" id="SYW82847.1"/>
    </source>
</evidence>
<dbReference type="GO" id="GO:0005802">
    <property type="term" value="C:trans-Golgi network"/>
    <property type="evidence" value="ECO:0007669"/>
    <property type="project" value="TreeGrafter"/>
</dbReference>
<feature type="region of interest" description="Disordered" evidence="2">
    <location>
        <begin position="124"/>
        <end position="144"/>
    </location>
</feature>
<evidence type="ECO:0000256" key="1">
    <source>
        <dbReference type="ARBA" id="ARBA00006218"/>
    </source>
</evidence>
<dbReference type="InterPro" id="IPR024096">
    <property type="entry name" value="NO_sig/Golgi_transp_ligand-bd"/>
</dbReference>
<reference evidence="4" key="3">
    <citation type="submission" date="2018-08" db="EMBL/GenBank/DDBJ databases">
        <authorList>
            <person name="Guldener U."/>
        </authorList>
    </citation>
    <scope>NUCLEOTIDE SEQUENCE</scope>
    <source>
        <strain evidence="4">UB2</strain>
    </source>
</reference>
<feature type="compositionally biased region" description="Low complexity" evidence="2">
    <location>
        <begin position="128"/>
        <end position="144"/>
    </location>
</feature>
<name>A0A1K0H9C6_9BASI</name>
<comment type="similarity">
    <text evidence="1">Belongs to the TRAPP small subunits family. BET3 subfamily.</text>
</comment>
<dbReference type="Proteomes" id="UP000179920">
    <property type="component" value="Chromosome XV"/>
</dbReference>
<evidence type="ECO:0000256" key="2">
    <source>
        <dbReference type="SAM" id="MobiDB-lite"/>
    </source>
</evidence>
<feature type="compositionally biased region" description="Low complexity" evidence="2">
    <location>
        <begin position="1"/>
        <end position="38"/>
    </location>
</feature>
<keyword evidence="6" id="KW-1185">Reference proteome</keyword>
<dbReference type="SUPFAM" id="SSF111126">
    <property type="entry name" value="Ligand-binding domain in the NO signalling and Golgi transport"/>
    <property type="match status" value="1"/>
</dbReference>
<dbReference type="AlphaFoldDB" id="A0A1K0H9C6"/>
<proteinExistence type="inferred from homology"/>
<dbReference type="InterPro" id="IPR037992">
    <property type="entry name" value="TRAPPC6/Trs33"/>
</dbReference>